<feature type="region of interest" description="Disordered" evidence="13">
    <location>
        <begin position="755"/>
        <end position="777"/>
    </location>
</feature>
<dbReference type="SMART" id="SM01289">
    <property type="entry name" value="PYRIN"/>
    <property type="match status" value="1"/>
</dbReference>
<dbReference type="OrthoDB" id="120976at2759"/>
<evidence type="ECO:0000256" key="1">
    <source>
        <dbReference type="ARBA" id="ARBA00004496"/>
    </source>
</evidence>
<evidence type="ECO:0000256" key="3">
    <source>
        <dbReference type="ARBA" id="ARBA00022490"/>
    </source>
</evidence>
<name>A0A8M1GCV1_URSMA</name>
<dbReference type="GO" id="GO:0005737">
    <property type="term" value="C:cytoplasm"/>
    <property type="evidence" value="ECO:0007669"/>
    <property type="project" value="UniProtKB-SubCell"/>
</dbReference>
<dbReference type="InterPro" id="IPR029495">
    <property type="entry name" value="NACHT-assoc"/>
</dbReference>
<keyword evidence="4" id="KW-0433">Leucine-rich repeat</keyword>
<dbReference type="Gene3D" id="1.10.533.10">
    <property type="entry name" value="Death Domain, Fas"/>
    <property type="match status" value="1"/>
</dbReference>
<dbReference type="InterPro" id="IPR007111">
    <property type="entry name" value="NACHT_NTPase"/>
</dbReference>
<dbReference type="PROSITE" id="PS50837">
    <property type="entry name" value="NACHT"/>
    <property type="match status" value="1"/>
</dbReference>
<organism evidence="16 17">
    <name type="scientific">Ursus maritimus</name>
    <name type="common">Polar bear</name>
    <name type="synonym">Thalarctos maritimus</name>
    <dbReference type="NCBI Taxonomy" id="29073"/>
    <lineage>
        <taxon>Eukaryota</taxon>
        <taxon>Metazoa</taxon>
        <taxon>Chordata</taxon>
        <taxon>Craniata</taxon>
        <taxon>Vertebrata</taxon>
        <taxon>Euteleostomi</taxon>
        <taxon>Mammalia</taxon>
        <taxon>Eutheria</taxon>
        <taxon>Laurasiatheria</taxon>
        <taxon>Carnivora</taxon>
        <taxon>Caniformia</taxon>
        <taxon>Ursidae</taxon>
        <taxon>Ursus</taxon>
    </lineage>
</organism>
<dbReference type="RefSeq" id="XP_040489834.1">
    <property type="nucleotide sequence ID" value="XM_040633900.1"/>
</dbReference>
<dbReference type="PROSITE" id="PS50824">
    <property type="entry name" value="DAPIN"/>
    <property type="match status" value="1"/>
</dbReference>
<keyword evidence="5" id="KW-0677">Repeat</keyword>
<dbReference type="SMART" id="SM01288">
    <property type="entry name" value="FISNA"/>
    <property type="match status" value="1"/>
</dbReference>
<evidence type="ECO:0000259" key="15">
    <source>
        <dbReference type="PROSITE" id="PS50837"/>
    </source>
</evidence>
<dbReference type="InterPro" id="IPR027417">
    <property type="entry name" value="P-loop_NTPase"/>
</dbReference>
<dbReference type="Pfam" id="PF13516">
    <property type="entry name" value="LRR_6"/>
    <property type="match status" value="6"/>
</dbReference>
<comment type="subcellular location">
    <subcellularLocation>
        <location evidence="1">Cytoplasm</location>
    </subcellularLocation>
</comment>
<comment type="similarity">
    <text evidence="2">Belongs to the NLRP family.</text>
</comment>
<feature type="compositionally biased region" description="Pro residues" evidence="13">
    <location>
        <begin position="765"/>
        <end position="775"/>
    </location>
</feature>
<protein>
    <recommendedName>
        <fullName evidence="10">NACHT, LRR and PYD domains-containing protein 12</fullName>
    </recommendedName>
    <alternativeName>
        <fullName evidence="11">Monarch-1</fullName>
    </alternativeName>
    <alternativeName>
        <fullName evidence="12">PYRIN-containing APAF1-like protein 7</fullName>
    </alternativeName>
</protein>
<dbReference type="InterPro" id="IPR041267">
    <property type="entry name" value="NLRP_HD2"/>
</dbReference>
<dbReference type="Pfam" id="PF14484">
    <property type="entry name" value="FISNA"/>
    <property type="match status" value="1"/>
</dbReference>
<dbReference type="Pfam" id="PF17779">
    <property type="entry name" value="WHD_NOD2"/>
    <property type="match status" value="1"/>
</dbReference>
<dbReference type="Pfam" id="PF02758">
    <property type="entry name" value="PYRIN"/>
    <property type="match status" value="1"/>
</dbReference>
<reference evidence="17" key="1">
    <citation type="submission" date="2025-08" db="UniProtKB">
        <authorList>
            <consortium name="RefSeq"/>
        </authorList>
    </citation>
    <scope>IDENTIFICATION</scope>
    <source>
        <tissue evidence="17">Whole blood</tissue>
    </source>
</reference>
<dbReference type="GO" id="GO:0005524">
    <property type="term" value="F:ATP binding"/>
    <property type="evidence" value="ECO:0007669"/>
    <property type="project" value="UniProtKB-KW"/>
</dbReference>
<dbReference type="Pfam" id="PF17776">
    <property type="entry name" value="NLRC4_HD2"/>
    <property type="match status" value="1"/>
</dbReference>
<dbReference type="CDD" id="cd08320">
    <property type="entry name" value="Pyrin_NALPs"/>
    <property type="match status" value="1"/>
</dbReference>
<dbReference type="InterPro" id="IPR001611">
    <property type="entry name" value="Leu-rich_rpt"/>
</dbReference>
<keyword evidence="7" id="KW-0067">ATP-binding</keyword>
<evidence type="ECO:0000256" key="6">
    <source>
        <dbReference type="ARBA" id="ARBA00022741"/>
    </source>
</evidence>
<evidence type="ECO:0000256" key="12">
    <source>
        <dbReference type="ARBA" id="ARBA00083125"/>
    </source>
</evidence>
<dbReference type="Pfam" id="PF05729">
    <property type="entry name" value="NACHT"/>
    <property type="match status" value="1"/>
</dbReference>
<dbReference type="InterPro" id="IPR041075">
    <property type="entry name" value="NOD1/2_WH"/>
</dbReference>
<dbReference type="SUPFAM" id="SSF52540">
    <property type="entry name" value="P-loop containing nucleoside triphosphate hydrolases"/>
    <property type="match status" value="1"/>
</dbReference>
<dbReference type="GO" id="GO:0050728">
    <property type="term" value="P:negative regulation of inflammatory response"/>
    <property type="evidence" value="ECO:0007669"/>
    <property type="project" value="TreeGrafter"/>
</dbReference>
<evidence type="ECO:0000256" key="5">
    <source>
        <dbReference type="ARBA" id="ARBA00022737"/>
    </source>
</evidence>
<dbReference type="GO" id="GO:0045345">
    <property type="term" value="P:positive regulation of MHC class I biosynthetic process"/>
    <property type="evidence" value="ECO:0007669"/>
    <property type="project" value="TreeGrafter"/>
</dbReference>
<evidence type="ECO:0000256" key="7">
    <source>
        <dbReference type="ARBA" id="ARBA00022840"/>
    </source>
</evidence>
<dbReference type="SUPFAM" id="SSF52047">
    <property type="entry name" value="RNI-like"/>
    <property type="match status" value="2"/>
</dbReference>
<dbReference type="FunFam" id="3.80.10.10:FF:000884">
    <property type="entry name" value="NACHT, LRR and PYD domains-containing protein 12"/>
    <property type="match status" value="1"/>
</dbReference>
<dbReference type="SUPFAM" id="SSF47986">
    <property type="entry name" value="DEATH domain"/>
    <property type="match status" value="1"/>
</dbReference>
<comment type="subunit">
    <text evidence="9">Interacts (via pyrin domain) with ASC. Interacts (via pyrin domain) with FAF1 (via UBA domain). Interacts with MAP3K14; this interaction promotes proteasomal degradation of MAP3K14. Interacts with NOD2; this interaction promotes degradation of NOD2 through the ubiquitin-proteasome pathway. Interacts with HSPA1A and HSPA8. Interacts with HSP90AA1. Interacts with TRIM25; this interaction inhibits RIGI-mediated signaling pathway.</text>
</comment>
<evidence type="ECO:0000313" key="16">
    <source>
        <dbReference type="Proteomes" id="UP000261680"/>
    </source>
</evidence>
<dbReference type="Proteomes" id="UP000261680">
    <property type="component" value="Unplaced"/>
</dbReference>
<dbReference type="InterPro" id="IPR050637">
    <property type="entry name" value="NLRP_innate_immun_reg"/>
</dbReference>
<proteinExistence type="inferred from homology"/>
<evidence type="ECO:0000256" key="8">
    <source>
        <dbReference type="ARBA" id="ARBA00056883"/>
    </source>
</evidence>
<dbReference type="InterPro" id="IPR011029">
    <property type="entry name" value="DEATH-like_dom_sf"/>
</dbReference>
<keyword evidence="16" id="KW-1185">Reference proteome</keyword>
<comment type="function">
    <text evidence="8">Plays an essential role as an potent mitigator of inflammation. Primarily expressed in dendritic cells and macrophages, inhibits both canonical and non-canonical NF-kappa-B and ERK activation pathways. Functions as a negative regulator of NOD2 by targeting it to degradation via the proteasome pathway. In turn, promotes bacterial tolerance. Also inhibits the RIGI-mediated immune signaling against RNA viruses by reducing the E3 ubiquitin ligase TRIM25-mediated 'Lys-63'-linked RIGI activation but enhancing the E3 ubiquitin ligase RNF125-mediated 'Lys-48'-linked RIGI degradation. Also acts as a negative regulator of inflammatory response to mitigate obesity and obesity-associated diseases in adipose tissue.</text>
</comment>
<evidence type="ECO:0000313" key="17">
    <source>
        <dbReference type="RefSeq" id="XP_040489834.1"/>
    </source>
</evidence>
<sequence>MVEWLLGFPNLTNFLLLEGNTHECESWGRAGVTCRGRKLYFNTRPCLSRSCSPACGGADGGHAGIAPLGPTHPGLRLLPCAVHDAPMTRAPASDGLCRLSAYLEELEAVELKKFKLYLGTEAEASRIPWGRLEPAGPLDTARLLVAHCGPDAAWRLALGLFQRINRRDLWERGQREEPLRDTPPGGPSSLGSLSACSLEVFPGAPRRDPQETYRDYVRRKFRLMEDRNARLGECVNLSRRYTRLLLVKEHSNPMWAQQKLLDTSWGQERTLGHQASFIQMETLFEPDEERPEPPRTVVLQGAAGMGKSMLAHKVMLDWADGRLFQDRFDYVFYINCREMNRTTAEQSAQDLISSCWPEPGVPLQELVRVPERLLFIIDGFDELKPSFHDPQGPWCLCWEEKRPTELLLCSLIRKKLLPELSVLITTRPTALERLHRWLEHPRHVEILGFSEAERKEYFYKYFHDAEQAGQAFHFVRDNEPLFTLCFVPMVCWVVCTCLKQQLEDGGLLRQTSRTTTAVYVLYLLSLMQPKPGSPAPQPPPNQRGLCSLAAEGLWNRKVLFEERDLRKHGLAGADVSSFLNMNIFQKDINRAKFYSFIHLSFQEFFAAMYYLLDPGERGSGPEQNVTRLLAEYGFSERSFAALTVRFLFGLLNEDTRSYLEKSLGWKVSPHVKAELLRCIQGKAQSEGSTLQQGALELFSCLYEIQEERFIRQALGHFQVVVVGNMATKMEHVIASFCVQSCRRALGLHLHGAAYSTDEDDGGPRAPGPQTLPAPSPEKHVLPEAYSKQLAAALSTNPNLTELVLYRNALGSRGVKLLCQGLRHPGCKLQNLSLKRCCVPSSACQDLAAALVANRSLTRVDLSCNGLGLPGVRLLCEGLQHPGCRLQAIQLRKCQLEAGACREIASVLSTNRHLVELDLTGNALEDLGLRLLCQGLRHPGCRLQILWLKICRLTAAACEELASTLAVNRSLMELDLSLNDLGDPGALLLCEGLRHPQCSLQTVRLGICRLSSAACEGICTVLRVNPHLQALDLSFNDLGDAGMWPLCEGLRHPTCRLQKLWLDSCGLTAKACEDLSSALGVSQTLRELYLTNNALGNSGVRLLCKGLSHPGCKLQVLWLFGMPLNKTAHRRLAALRLTKPHLDIGC</sequence>
<dbReference type="KEGG" id="umr:103672915"/>
<accession>A0A8M1GCV1</accession>
<evidence type="ECO:0000256" key="9">
    <source>
        <dbReference type="ARBA" id="ARBA00065477"/>
    </source>
</evidence>
<keyword evidence="6" id="KW-0547">Nucleotide-binding</keyword>
<dbReference type="FunFam" id="1.10.533.10:FF:000064">
    <property type="entry name" value="NLR family pyrin domain containing 12"/>
    <property type="match status" value="1"/>
</dbReference>
<feature type="domain" description="NACHT" evidence="15">
    <location>
        <begin position="295"/>
        <end position="612"/>
    </location>
</feature>
<evidence type="ECO:0000256" key="4">
    <source>
        <dbReference type="ARBA" id="ARBA00022614"/>
    </source>
</evidence>
<dbReference type="GeneID" id="103672915"/>
<evidence type="ECO:0000256" key="10">
    <source>
        <dbReference type="ARBA" id="ARBA00072898"/>
    </source>
</evidence>
<dbReference type="Gene3D" id="3.80.10.10">
    <property type="entry name" value="Ribonuclease Inhibitor"/>
    <property type="match status" value="2"/>
</dbReference>
<dbReference type="InterPro" id="IPR032675">
    <property type="entry name" value="LRR_dom_sf"/>
</dbReference>
<dbReference type="GO" id="GO:0043124">
    <property type="term" value="P:negative regulation of canonical NF-kappaB signal transduction"/>
    <property type="evidence" value="ECO:0007669"/>
    <property type="project" value="TreeGrafter"/>
</dbReference>
<dbReference type="InterPro" id="IPR004020">
    <property type="entry name" value="DAPIN"/>
</dbReference>
<keyword evidence="3" id="KW-0963">Cytoplasm</keyword>
<gene>
    <name evidence="17" type="primary">NLRP12</name>
</gene>
<dbReference type="CTD" id="91662"/>
<evidence type="ECO:0000256" key="13">
    <source>
        <dbReference type="SAM" id="MobiDB-lite"/>
    </source>
</evidence>
<evidence type="ECO:0000259" key="14">
    <source>
        <dbReference type="PROSITE" id="PS50824"/>
    </source>
</evidence>
<evidence type="ECO:0000256" key="2">
    <source>
        <dbReference type="ARBA" id="ARBA00008665"/>
    </source>
</evidence>
<dbReference type="PANTHER" id="PTHR45690">
    <property type="entry name" value="NACHT, LRR AND PYD DOMAINS-CONTAINING PROTEIN 12"/>
    <property type="match status" value="1"/>
</dbReference>
<evidence type="ECO:0000256" key="11">
    <source>
        <dbReference type="ARBA" id="ARBA00078339"/>
    </source>
</evidence>
<dbReference type="GO" id="GO:1901223">
    <property type="term" value="P:negative regulation of non-canonical NF-kappaB signal transduction"/>
    <property type="evidence" value="ECO:0007669"/>
    <property type="project" value="UniProtKB-ARBA"/>
</dbReference>
<dbReference type="PANTHER" id="PTHR45690:SF11">
    <property type="entry name" value="NACHT, LRR AND PYD DOMAINS-CONTAINING PROTEIN 12"/>
    <property type="match status" value="1"/>
</dbReference>
<dbReference type="AlphaFoldDB" id="A0A8M1GCV1"/>
<dbReference type="CDD" id="cd00116">
    <property type="entry name" value="LRR_RI"/>
    <property type="match status" value="1"/>
</dbReference>
<dbReference type="Gene3D" id="3.40.50.300">
    <property type="entry name" value="P-loop containing nucleotide triphosphate hydrolases"/>
    <property type="match status" value="1"/>
</dbReference>
<dbReference type="GO" id="GO:0071345">
    <property type="term" value="P:cellular response to cytokine stimulus"/>
    <property type="evidence" value="ECO:0007669"/>
    <property type="project" value="TreeGrafter"/>
</dbReference>
<feature type="domain" description="Pyrin" evidence="14">
    <location>
        <begin position="87"/>
        <end position="179"/>
    </location>
</feature>
<dbReference type="SMART" id="SM00368">
    <property type="entry name" value="LRR_RI"/>
    <property type="match status" value="11"/>
</dbReference>